<evidence type="ECO:0000313" key="2">
    <source>
        <dbReference type="EMBL" id="KAL3882077.1"/>
    </source>
</evidence>
<keyword evidence="3" id="KW-1185">Reference proteome</keyword>
<dbReference type="SMART" id="SM00238">
    <property type="entry name" value="BIR"/>
    <property type="match status" value="2"/>
</dbReference>
<accession>A0ABD3X763</accession>
<dbReference type="CDD" id="cd00022">
    <property type="entry name" value="BIR"/>
    <property type="match status" value="2"/>
</dbReference>
<dbReference type="Pfam" id="PF00653">
    <property type="entry name" value="BIR"/>
    <property type="match status" value="2"/>
</dbReference>
<feature type="compositionally biased region" description="Polar residues" evidence="1">
    <location>
        <begin position="1292"/>
        <end position="1303"/>
    </location>
</feature>
<dbReference type="PANTHER" id="PTHR10044:SF139">
    <property type="entry name" value="DEATH-ASSOCIATED INHIBITOR OF APOPTOSIS 2"/>
    <property type="match status" value="1"/>
</dbReference>
<dbReference type="PROSITE" id="PS50143">
    <property type="entry name" value="BIR_REPEAT_2"/>
    <property type="match status" value="2"/>
</dbReference>
<dbReference type="InterPro" id="IPR001370">
    <property type="entry name" value="BIR_rpt"/>
</dbReference>
<evidence type="ECO:0000313" key="3">
    <source>
        <dbReference type="Proteomes" id="UP001634394"/>
    </source>
</evidence>
<protein>
    <submittedName>
        <fullName evidence="2">Uncharacterized protein</fullName>
    </submittedName>
</protein>
<comment type="caution">
    <text evidence="2">The sequence shown here is derived from an EMBL/GenBank/DDBJ whole genome shotgun (WGS) entry which is preliminary data.</text>
</comment>
<dbReference type="Proteomes" id="UP001634394">
    <property type="component" value="Unassembled WGS sequence"/>
</dbReference>
<dbReference type="EMBL" id="JBJQND010000003">
    <property type="protein sequence ID" value="KAL3882077.1"/>
    <property type="molecule type" value="Genomic_DNA"/>
</dbReference>
<evidence type="ECO:0000256" key="1">
    <source>
        <dbReference type="SAM" id="MobiDB-lite"/>
    </source>
</evidence>
<organism evidence="2 3">
    <name type="scientific">Sinanodonta woodiana</name>
    <name type="common">Chinese pond mussel</name>
    <name type="synonym">Anodonta woodiana</name>
    <dbReference type="NCBI Taxonomy" id="1069815"/>
    <lineage>
        <taxon>Eukaryota</taxon>
        <taxon>Metazoa</taxon>
        <taxon>Spiralia</taxon>
        <taxon>Lophotrochozoa</taxon>
        <taxon>Mollusca</taxon>
        <taxon>Bivalvia</taxon>
        <taxon>Autobranchia</taxon>
        <taxon>Heteroconchia</taxon>
        <taxon>Palaeoheterodonta</taxon>
        <taxon>Unionida</taxon>
        <taxon>Unionoidea</taxon>
        <taxon>Unionidae</taxon>
        <taxon>Unioninae</taxon>
        <taxon>Sinanodonta</taxon>
    </lineage>
</organism>
<dbReference type="Gene3D" id="1.10.1170.10">
    <property type="entry name" value="Inhibitor Of Apoptosis Protein (2mihbC-IAP-1), Chain A"/>
    <property type="match status" value="2"/>
</dbReference>
<feature type="compositionally biased region" description="Polar residues" evidence="1">
    <location>
        <begin position="1315"/>
        <end position="1334"/>
    </location>
</feature>
<proteinExistence type="predicted"/>
<name>A0ABD3X763_SINWO</name>
<dbReference type="InterPro" id="IPR050784">
    <property type="entry name" value="IAP"/>
</dbReference>
<gene>
    <name evidence="2" type="ORF">ACJMK2_028450</name>
</gene>
<dbReference type="SUPFAM" id="SSF57924">
    <property type="entry name" value="Inhibitor of apoptosis (IAP) repeat"/>
    <property type="match status" value="2"/>
</dbReference>
<dbReference type="PANTHER" id="PTHR10044">
    <property type="entry name" value="INHIBITOR OF APOPTOSIS"/>
    <property type="match status" value="1"/>
</dbReference>
<reference evidence="2 3" key="1">
    <citation type="submission" date="2024-11" db="EMBL/GenBank/DDBJ databases">
        <title>Chromosome-level genome assembly of the freshwater bivalve Anodonta woodiana.</title>
        <authorList>
            <person name="Chen X."/>
        </authorList>
    </citation>
    <scope>NUCLEOTIDE SEQUENCE [LARGE SCALE GENOMIC DNA]</scope>
    <source>
        <strain evidence="2">MN2024</strain>
        <tissue evidence="2">Gills</tissue>
    </source>
</reference>
<dbReference type="PROSITE" id="PS01282">
    <property type="entry name" value="BIR_REPEAT_1"/>
    <property type="match status" value="1"/>
</dbReference>
<feature type="region of interest" description="Disordered" evidence="1">
    <location>
        <begin position="1289"/>
        <end position="1344"/>
    </location>
</feature>
<sequence length="1389" mass="158600">MEAEFLHFVQCARCLITIGNEVLKFSIMTCLRKYHIVFLNKTDFCDQSNDVIALWNTFDQQYKAVDASSQQILASVLAEWKSSFMPTHMEIMIQPSDRKDWEDDVQNCMGNHASHQDTSKKCSGEIQNFQSLILGLLRLTERHHDDANNFSAVFLNKPEWYTRMYSKALHTVLKSFQEEEINTDQDIQNEYQTSSILGRPNIELLLDHWFTPILGSLCHDTLYDRVILVSNILQRTHQTCPNIKNFLRGKHQTCQIKLTNTCRTYLRKMSECGNKVQQIRAFADETQTLATTRQYFQACLLASNRQIQDWLYSERRDGLKMTSGQITTDLQLSTSYQFHGYIDLGMRDTILLSTMGICVFPVHPLKLGWTDQILETHNLTGRYLLRPKLLRINILSHIPVPTLSCNESEERRIFFDGCLHGRSKAFHGLFELYISQNTEKLKTCPSDFHEDITVKFELIRLNRDDDIQDIEQSTDAKVIICVSHVQTRNEKVQKLHQYEIFKKLICQITEISSQPKRNHFTTNMCIESAVLPMFRSTEKGHGAESPKRWYVNRYLCNTNLSEILYLSRASYAREQCLMNVIQASLSLRTVLHSLTRSYAYIGDRKQDLAGLCNRAELCNENLETQSKGRLCTLNEYLHESWIQYCTKLQMIAYYYLRLPCTYVLQNLNFNDMTLYDVYKCLTQRASVKEPALSDSKLKRSVTSRQLVGQSYSTILLERIRDAKRKCNSCFLCSPVQWLCDFYFNYAKEEEQFDSAGDDNDGRNIYAAYIYVPNSKPENEMVQIIDHHALIHGGNAKSNPSTTDVKPQLLPDKACYHTPIQVTDDPSDYISLSCRKRPANVSYRVKDDLVEVLSPIYKMTKGQCLVKLGENVKLHSSSRESDFSRFVKDFLAIFDKIHHARSIGSKTSLCMISEPDLENKSEKEVFEAITNDKNLNDIDLQDKKKHYLQRLTTIPLERLPQPVLNRDAVVYFVEEHTPNTFGRSSSSDPPFDHGELREMLNQLASDNVPGPHITMKYEMLRLCTMKTFPAGNRPFSVRIVRAGFYYAGHRDQVVCYCCGSRKDNWVLGDIPLFIHQTLFPSCSFLTSNATVNVPIIKANPARSLADVHLTEVQRSNGSNQLDTTQCESSLMIISSHQKQENDSSRNHEMLVTNKGSPAHQLMSSGGTNVLDCGQTAAPRMHSIDVPPPRYPQYSSKNMRINSFQGWPAAIRHTPEEMAECGFYYAGFDDCVRCFHCGVGLRKWINEDDPWIEHARWSTSCIFVLKMKGEEFVSLIKMAVEIAEKEEESYYNGADNQSHQNNTATGRIDTGKKDCHSSGSANSIAPADVTSTTGTTDGAVGGIDKPISSPGNADIQKYLLTDAARSVLAIGYELELVLRAIKMVLMKKGQS</sequence>